<accession>A0AAD4MJP5</accession>
<comment type="caution">
    <text evidence="1">The sequence shown here is derived from an EMBL/GenBank/DDBJ whole genome shotgun (WGS) entry which is preliminary data.</text>
</comment>
<reference evidence="1" key="1">
    <citation type="submission" date="2022-01" db="EMBL/GenBank/DDBJ databases">
        <title>Genome Sequence Resource for Two Populations of Ditylenchus destructor, the Migratory Endoparasitic Phytonematode.</title>
        <authorList>
            <person name="Zhang H."/>
            <person name="Lin R."/>
            <person name="Xie B."/>
        </authorList>
    </citation>
    <scope>NUCLEOTIDE SEQUENCE</scope>
    <source>
        <strain evidence="1">BazhouSP</strain>
    </source>
</reference>
<protein>
    <submittedName>
        <fullName evidence="1">Uncharacterized protein</fullName>
    </submittedName>
</protein>
<sequence>MCFTRCCLVPQEWDLVREWNRDHCYGGCEHFYPISVMRPFLCKNVRFRDTFICIADENSSTRYKTEHISSLESISHIWAAKDLFIIDNSNNVPSSQSLILRSPSVYQCRALHVQDNRRRVQILQNPNIYSLNALDLNGEISDSEVLEIVQQFVKQKASYPHSDTTLVFHGSIESLASAMEMLKQVGFIFIL</sequence>
<organism evidence="1 2">
    <name type="scientific">Ditylenchus destructor</name>
    <dbReference type="NCBI Taxonomy" id="166010"/>
    <lineage>
        <taxon>Eukaryota</taxon>
        <taxon>Metazoa</taxon>
        <taxon>Ecdysozoa</taxon>
        <taxon>Nematoda</taxon>
        <taxon>Chromadorea</taxon>
        <taxon>Rhabditida</taxon>
        <taxon>Tylenchina</taxon>
        <taxon>Tylenchomorpha</taxon>
        <taxon>Sphaerularioidea</taxon>
        <taxon>Anguinidae</taxon>
        <taxon>Anguininae</taxon>
        <taxon>Ditylenchus</taxon>
    </lineage>
</organism>
<name>A0AAD4MJP5_9BILA</name>
<dbReference type="Proteomes" id="UP001201812">
    <property type="component" value="Unassembled WGS sequence"/>
</dbReference>
<dbReference type="EMBL" id="JAKKPZ010000716">
    <property type="protein sequence ID" value="KAI1692763.1"/>
    <property type="molecule type" value="Genomic_DNA"/>
</dbReference>
<evidence type="ECO:0000313" key="2">
    <source>
        <dbReference type="Proteomes" id="UP001201812"/>
    </source>
</evidence>
<proteinExistence type="predicted"/>
<dbReference type="AlphaFoldDB" id="A0AAD4MJP5"/>
<gene>
    <name evidence="1" type="ORF">DdX_21061</name>
</gene>
<evidence type="ECO:0000313" key="1">
    <source>
        <dbReference type="EMBL" id="KAI1692763.1"/>
    </source>
</evidence>
<keyword evidence="2" id="KW-1185">Reference proteome</keyword>